<feature type="domain" description="DNA polymerase III delta subunit-like C-terminal" evidence="6">
    <location>
        <begin position="216"/>
        <end position="335"/>
    </location>
</feature>
<evidence type="ECO:0000256" key="2">
    <source>
        <dbReference type="ARBA" id="ARBA00022695"/>
    </source>
</evidence>
<evidence type="ECO:0000256" key="1">
    <source>
        <dbReference type="ARBA" id="ARBA00022679"/>
    </source>
</evidence>
<proteinExistence type="predicted"/>
<name>A0ABS6EXU1_9CLOT</name>
<dbReference type="InterPro" id="IPR048466">
    <property type="entry name" value="DNA_pol3_delta-like_C"/>
</dbReference>
<evidence type="ECO:0000256" key="3">
    <source>
        <dbReference type="ARBA" id="ARBA00022705"/>
    </source>
</evidence>
<evidence type="ECO:0000256" key="4">
    <source>
        <dbReference type="ARBA" id="ARBA00022932"/>
    </source>
</evidence>
<dbReference type="PANTHER" id="PTHR34388">
    <property type="entry name" value="DNA POLYMERASE III SUBUNIT DELTA"/>
    <property type="match status" value="1"/>
</dbReference>
<evidence type="ECO:0000313" key="8">
    <source>
        <dbReference type="Proteomes" id="UP000736583"/>
    </source>
</evidence>
<dbReference type="RefSeq" id="WP_216456089.1">
    <property type="nucleotide sequence ID" value="NZ_JAHLQL010000001.1"/>
</dbReference>
<dbReference type="Pfam" id="PF21694">
    <property type="entry name" value="DNA_pol3_delta_C"/>
    <property type="match status" value="1"/>
</dbReference>
<keyword evidence="3" id="KW-0235">DNA replication</keyword>
<keyword evidence="2 7" id="KW-0548">Nucleotidyltransferase</keyword>
<dbReference type="EC" id="2.7.7.7" evidence="7"/>
<dbReference type="PANTHER" id="PTHR34388:SF1">
    <property type="entry name" value="DNA POLYMERASE III SUBUNIT DELTA"/>
    <property type="match status" value="1"/>
</dbReference>
<dbReference type="EMBL" id="JAHLQL010000001">
    <property type="protein sequence ID" value="MBU5591042.1"/>
    <property type="molecule type" value="Genomic_DNA"/>
</dbReference>
<dbReference type="GO" id="GO:0003887">
    <property type="term" value="F:DNA-directed DNA polymerase activity"/>
    <property type="evidence" value="ECO:0007669"/>
    <property type="project" value="UniProtKB-EC"/>
</dbReference>
<gene>
    <name evidence="7" type="primary">holA</name>
    <name evidence="7" type="ORF">KQI89_04640</name>
</gene>
<evidence type="ECO:0000313" key="7">
    <source>
        <dbReference type="EMBL" id="MBU5591042.1"/>
    </source>
</evidence>
<keyword evidence="4" id="KW-0239">DNA-directed DNA polymerase</keyword>
<protein>
    <submittedName>
        <fullName evidence="7">DNA polymerase III subunit delta</fullName>
        <ecNumber evidence="7">2.7.7.7</ecNumber>
    </submittedName>
</protein>
<organism evidence="7 8">
    <name type="scientific">Clostridium simiarum</name>
    <dbReference type="NCBI Taxonomy" id="2841506"/>
    <lineage>
        <taxon>Bacteria</taxon>
        <taxon>Bacillati</taxon>
        <taxon>Bacillota</taxon>
        <taxon>Clostridia</taxon>
        <taxon>Eubacteriales</taxon>
        <taxon>Clostridiaceae</taxon>
        <taxon>Clostridium</taxon>
    </lineage>
</organism>
<dbReference type="InterPro" id="IPR010372">
    <property type="entry name" value="DNA_pol3_delta_N"/>
</dbReference>
<accession>A0ABS6EXU1</accession>
<feature type="domain" description="DNA polymerase III delta N-terminal" evidence="5">
    <location>
        <begin position="19"/>
        <end position="129"/>
    </location>
</feature>
<evidence type="ECO:0000259" key="5">
    <source>
        <dbReference type="Pfam" id="PF06144"/>
    </source>
</evidence>
<comment type="caution">
    <text evidence="7">The sequence shown here is derived from an EMBL/GenBank/DDBJ whole genome shotgun (WGS) entry which is preliminary data.</text>
</comment>
<reference evidence="7 8" key="1">
    <citation type="submission" date="2021-06" db="EMBL/GenBank/DDBJ databases">
        <authorList>
            <person name="Sun Q."/>
            <person name="Li D."/>
        </authorList>
    </citation>
    <scope>NUCLEOTIDE SEQUENCE [LARGE SCALE GENOMIC DNA]</scope>
    <source>
        <strain evidence="7 8">MSJ-4</strain>
    </source>
</reference>
<keyword evidence="1 7" id="KW-0808">Transferase</keyword>
<dbReference type="InterPro" id="IPR005790">
    <property type="entry name" value="DNA_polIII_delta"/>
</dbReference>
<dbReference type="Proteomes" id="UP000736583">
    <property type="component" value="Unassembled WGS sequence"/>
</dbReference>
<sequence length="339" mass="39814">MDITSLEKDIKNKKFKKCYIFYGEDEELIQEVVSNIIKNTLDDNFIDLNLVRIDGIKEGFDTIENACETLPFLSEKKVVEVYRAEFLSWEKDKKSTDNLKKISKYIGNIPEHCILIMYYVFKEQRDKIASEVRGIKGDSAIIKVDKLKGDRLYKKVEKIFVDRGRSIGKVELKFFCDNVDNNMSIISNEIDKLINYTEGRDIKKQDILALFSQKSENDIFNMVDFLSQKRPEKAIDILNELFFRGEKDNYILSMIERQFKILFNLKLGMSKGKTKDILSKELNLNIYICDKMMRQSEKFTFKQLKKCMELCVISERNLKTLSLDKRTELELLIINTVRV</sequence>
<dbReference type="NCBIfam" id="TIGR01128">
    <property type="entry name" value="holA"/>
    <property type="match status" value="1"/>
</dbReference>
<keyword evidence="8" id="KW-1185">Reference proteome</keyword>
<evidence type="ECO:0000259" key="6">
    <source>
        <dbReference type="Pfam" id="PF21694"/>
    </source>
</evidence>
<dbReference type="Pfam" id="PF06144">
    <property type="entry name" value="DNA_pol3_delta"/>
    <property type="match status" value="1"/>
</dbReference>